<dbReference type="PANTHER" id="PTHR10954:SF23">
    <property type="entry name" value="RIBONUCLEASE"/>
    <property type="match status" value="1"/>
</dbReference>
<dbReference type="InterPro" id="IPR022898">
    <property type="entry name" value="RNase_HII"/>
</dbReference>
<keyword evidence="7 11" id="KW-0479">Metal-binding</keyword>
<evidence type="ECO:0000256" key="10">
    <source>
        <dbReference type="ARBA" id="ARBA00023211"/>
    </source>
</evidence>
<reference evidence="16 17" key="1">
    <citation type="submission" date="2024-10" db="EMBL/GenBank/DDBJ databases">
        <title>Updated reference genomes for cyclostephanoid diatoms.</title>
        <authorList>
            <person name="Roberts W.R."/>
            <person name="Alverson A.J."/>
        </authorList>
    </citation>
    <scope>NUCLEOTIDE SEQUENCE [LARGE SCALE GENOMIC DNA]</scope>
    <source>
        <strain evidence="16 17">AJA276-08</strain>
    </source>
</reference>
<feature type="domain" description="RNase H type-2" evidence="15">
    <location>
        <begin position="143"/>
        <end position="371"/>
    </location>
</feature>
<dbReference type="InterPro" id="IPR012337">
    <property type="entry name" value="RNaseH-like_sf"/>
</dbReference>
<dbReference type="GO" id="GO:0003723">
    <property type="term" value="F:RNA binding"/>
    <property type="evidence" value="ECO:0007669"/>
    <property type="project" value="UniProtKB-UniRule"/>
</dbReference>
<dbReference type="SUPFAM" id="SSF53098">
    <property type="entry name" value="Ribonuclease H-like"/>
    <property type="match status" value="1"/>
</dbReference>
<proteinExistence type="inferred from homology"/>
<comment type="similarity">
    <text evidence="4 12">Belongs to the RNase HII family.</text>
</comment>
<dbReference type="GO" id="GO:0004523">
    <property type="term" value="F:RNA-DNA hybrid ribonuclease activity"/>
    <property type="evidence" value="ECO:0007669"/>
    <property type="project" value="UniProtKB-UniRule"/>
</dbReference>
<dbReference type="CDD" id="cd07182">
    <property type="entry name" value="RNase_HII_bacteria_HII_like"/>
    <property type="match status" value="1"/>
</dbReference>
<comment type="subcellular location">
    <subcellularLocation>
        <location evidence="3">Cytoplasm</location>
    </subcellularLocation>
</comment>
<accession>A0ABD3PYV9</accession>
<sequence length="374" mass="41225">MGQRPAASVQQRRSARLQKWHLSGVEDSQYRSMNVVELRGLLRERGLAVSGVKSLLVKRLNDYVTNDNLGPNRTIEFSQQDYSNIAQEAKRARAESQLDLSENTLQPSSKTPPLAPSVDNVHCLPRTRELQLLAAPIVPDTNLAVIGVDEAGRGPLAGPVVAAAAIVPATIAGIIDSKKITKEDERERIYEELIRSPGIRYAVAVISAKRIDEVNILQATLEGMRMAVAGVMNIDREIQVEKGNDSNVASAERNDSSYVITGGSPKREVPNEIYYALIDGNKVPKEMPCQCESLVKGDGREYSIGAASILAKVTRDRLMHEYDKMYPKYNLSQHKGYPTAAHMSAVGKFGASPIHRRTFAPLKHMKFDEHGNIM</sequence>
<dbReference type="AlphaFoldDB" id="A0ABD3PYV9"/>
<dbReference type="Pfam" id="PF01351">
    <property type="entry name" value="RNase_HII"/>
    <property type="match status" value="1"/>
</dbReference>
<comment type="catalytic activity">
    <reaction evidence="1 11 12">
        <text>Endonucleolytic cleavage to 5'-phosphomonoester.</text>
        <dbReference type="EC" id="3.1.26.4"/>
    </reaction>
</comment>
<dbReference type="PANTHER" id="PTHR10954">
    <property type="entry name" value="RIBONUCLEASE H2 SUBUNIT A"/>
    <property type="match status" value="1"/>
</dbReference>
<comment type="function">
    <text evidence="2 12">Endonuclease that specifically degrades the RNA of RNA-DNA hybrids.</text>
</comment>
<dbReference type="InterPro" id="IPR036397">
    <property type="entry name" value="RNaseH_sf"/>
</dbReference>
<dbReference type="PROSITE" id="PS51975">
    <property type="entry name" value="RNASE_H_2"/>
    <property type="match status" value="1"/>
</dbReference>
<dbReference type="NCBIfam" id="NF000595">
    <property type="entry name" value="PRK00015.1-3"/>
    <property type="match status" value="1"/>
</dbReference>
<evidence type="ECO:0000256" key="4">
    <source>
        <dbReference type="ARBA" id="ARBA00007383"/>
    </source>
</evidence>
<dbReference type="InterPro" id="IPR036361">
    <property type="entry name" value="SAP_dom_sf"/>
</dbReference>
<evidence type="ECO:0000256" key="13">
    <source>
        <dbReference type="SAM" id="MobiDB-lite"/>
    </source>
</evidence>
<dbReference type="InterPro" id="IPR024567">
    <property type="entry name" value="RNase_HII/HIII_dom"/>
</dbReference>
<organism evidence="16 17">
    <name type="scientific">Stephanodiscus triporus</name>
    <dbReference type="NCBI Taxonomy" id="2934178"/>
    <lineage>
        <taxon>Eukaryota</taxon>
        <taxon>Sar</taxon>
        <taxon>Stramenopiles</taxon>
        <taxon>Ochrophyta</taxon>
        <taxon>Bacillariophyta</taxon>
        <taxon>Coscinodiscophyceae</taxon>
        <taxon>Thalassiosirophycidae</taxon>
        <taxon>Stephanodiscales</taxon>
        <taxon>Stephanodiscaceae</taxon>
        <taxon>Stephanodiscus</taxon>
    </lineage>
</organism>
<dbReference type="Pfam" id="PF02037">
    <property type="entry name" value="SAP"/>
    <property type="match status" value="1"/>
</dbReference>
<evidence type="ECO:0000256" key="7">
    <source>
        <dbReference type="ARBA" id="ARBA00022723"/>
    </source>
</evidence>
<evidence type="ECO:0000256" key="3">
    <source>
        <dbReference type="ARBA" id="ARBA00004496"/>
    </source>
</evidence>
<evidence type="ECO:0000256" key="11">
    <source>
        <dbReference type="PROSITE-ProRule" id="PRU01319"/>
    </source>
</evidence>
<comment type="caution">
    <text evidence="16">The sequence shown here is derived from an EMBL/GenBank/DDBJ whole genome shotgun (WGS) entry which is preliminary data.</text>
</comment>
<protein>
    <recommendedName>
        <fullName evidence="12">Ribonuclease</fullName>
        <ecNumber evidence="12">3.1.26.4</ecNumber>
    </recommendedName>
</protein>
<feature type="domain" description="SAP" evidence="14">
    <location>
        <begin position="30"/>
        <end position="64"/>
    </location>
</feature>
<dbReference type="Proteomes" id="UP001530315">
    <property type="component" value="Unassembled WGS sequence"/>
</dbReference>
<dbReference type="SUPFAM" id="SSF68906">
    <property type="entry name" value="SAP domain"/>
    <property type="match status" value="1"/>
</dbReference>
<keyword evidence="10" id="KW-0464">Manganese</keyword>
<dbReference type="EC" id="3.1.26.4" evidence="12"/>
<keyword evidence="6 11" id="KW-0540">Nuclease</keyword>
<evidence type="ECO:0000313" key="17">
    <source>
        <dbReference type="Proteomes" id="UP001530315"/>
    </source>
</evidence>
<dbReference type="Gene3D" id="3.30.420.10">
    <property type="entry name" value="Ribonuclease H-like superfamily/Ribonuclease H"/>
    <property type="match status" value="1"/>
</dbReference>
<feature type="binding site" evidence="11">
    <location>
        <position position="149"/>
    </location>
    <ligand>
        <name>a divalent metal cation</name>
        <dbReference type="ChEBI" id="CHEBI:60240"/>
    </ligand>
</feature>
<comment type="cofactor">
    <cofactor evidence="11">
        <name>Mn(2+)</name>
        <dbReference type="ChEBI" id="CHEBI:29035"/>
    </cofactor>
    <cofactor evidence="11">
        <name>Mg(2+)</name>
        <dbReference type="ChEBI" id="CHEBI:18420"/>
    </cofactor>
    <text evidence="11">Manganese or magnesium. Binds 1 divalent metal ion per monomer in the absence of substrate. May bind a second metal ion after substrate binding.</text>
</comment>
<keyword evidence="5" id="KW-0963">Cytoplasm</keyword>
<dbReference type="GO" id="GO:0046872">
    <property type="term" value="F:metal ion binding"/>
    <property type="evidence" value="ECO:0007669"/>
    <property type="project" value="UniProtKB-KW"/>
</dbReference>
<name>A0ABD3PYV9_9STRA</name>
<evidence type="ECO:0000256" key="9">
    <source>
        <dbReference type="ARBA" id="ARBA00022801"/>
    </source>
</evidence>
<evidence type="ECO:0000259" key="15">
    <source>
        <dbReference type="PROSITE" id="PS51975"/>
    </source>
</evidence>
<dbReference type="Gene3D" id="1.10.720.30">
    <property type="entry name" value="SAP domain"/>
    <property type="match status" value="1"/>
</dbReference>
<evidence type="ECO:0000259" key="14">
    <source>
        <dbReference type="PROSITE" id="PS50800"/>
    </source>
</evidence>
<dbReference type="SMART" id="SM00513">
    <property type="entry name" value="SAP"/>
    <property type="match status" value="1"/>
</dbReference>
<keyword evidence="8 11" id="KW-0255">Endonuclease</keyword>
<evidence type="ECO:0000256" key="5">
    <source>
        <dbReference type="ARBA" id="ARBA00022490"/>
    </source>
</evidence>
<feature type="binding site" evidence="11">
    <location>
        <position position="150"/>
    </location>
    <ligand>
        <name>a divalent metal cation</name>
        <dbReference type="ChEBI" id="CHEBI:60240"/>
    </ligand>
</feature>
<feature type="binding site" evidence="11">
    <location>
        <position position="279"/>
    </location>
    <ligand>
        <name>a divalent metal cation</name>
        <dbReference type="ChEBI" id="CHEBI:60240"/>
    </ligand>
</feature>
<evidence type="ECO:0000256" key="12">
    <source>
        <dbReference type="RuleBase" id="RU003515"/>
    </source>
</evidence>
<dbReference type="EMBL" id="JALLAZ020000535">
    <property type="protein sequence ID" value="KAL3792937.1"/>
    <property type="molecule type" value="Genomic_DNA"/>
</dbReference>
<dbReference type="GO" id="GO:0006401">
    <property type="term" value="P:RNA catabolic process"/>
    <property type="evidence" value="ECO:0007669"/>
    <property type="project" value="UniProtKB-UniRule"/>
</dbReference>
<feature type="compositionally biased region" description="Polar residues" evidence="13">
    <location>
        <begin position="98"/>
        <end position="111"/>
    </location>
</feature>
<evidence type="ECO:0000256" key="8">
    <source>
        <dbReference type="ARBA" id="ARBA00022759"/>
    </source>
</evidence>
<gene>
    <name evidence="16" type="ORF">ACHAW5_006844</name>
</gene>
<keyword evidence="9 11" id="KW-0378">Hydrolase</keyword>
<dbReference type="GO" id="GO:0005737">
    <property type="term" value="C:cytoplasm"/>
    <property type="evidence" value="ECO:0007669"/>
    <property type="project" value="UniProtKB-SubCell"/>
</dbReference>
<dbReference type="InterPro" id="IPR003034">
    <property type="entry name" value="SAP_dom"/>
</dbReference>
<evidence type="ECO:0000256" key="1">
    <source>
        <dbReference type="ARBA" id="ARBA00000077"/>
    </source>
</evidence>
<keyword evidence="17" id="KW-1185">Reference proteome</keyword>
<feature type="region of interest" description="Disordered" evidence="13">
    <location>
        <begin position="96"/>
        <end position="117"/>
    </location>
</feature>
<evidence type="ECO:0000256" key="2">
    <source>
        <dbReference type="ARBA" id="ARBA00004065"/>
    </source>
</evidence>
<evidence type="ECO:0000313" key="16">
    <source>
        <dbReference type="EMBL" id="KAL3792937.1"/>
    </source>
</evidence>
<dbReference type="InterPro" id="IPR001352">
    <property type="entry name" value="RNase_HII/HIII"/>
</dbReference>
<evidence type="ECO:0000256" key="6">
    <source>
        <dbReference type="ARBA" id="ARBA00022722"/>
    </source>
</evidence>
<dbReference type="PROSITE" id="PS50800">
    <property type="entry name" value="SAP"/>
    <property type="match status" value="1"/>
</dbReference>